<evidence type="ECO:0000313" key="1">
    <source>
        <dbReference type="EMBL" id="KAK9762506.1"/>
    </source>
</evidence>
<accession>A0ABR2WM12</accession>
<proteinExistence type="predicted"/>
<dbReference type="Proteomes" id="UP001479436">
    <property type="component" value="Unassembled WGS sequence"/>
</dbReference>
<comment type="caution">
    <text evidence="1">The sequence shown here is derived from an EMBL/GenBank/DDBJ whole genome shotgun (WGS) entry which is preliminary data.</text>
</comment>
<organism evidence="1 2">
    <name type="scientific">Basidiobolus ranarum</name>
    <dbReference type="NCBI Taxonomy" id="34480"/>
    <lineage>
        <taxon>Eukaryota</taxon>
        <taxon>Fungi</taxon>
        <taxon>Fungi incertae sedis</taxon>
        <taxon>Zoopagomycota</taxon>
        <taxon>Entomophthoromycotina</taxon>
        <taxon>Basidiobolomycetes</taxon>
        <taxon>Basidiobolales</taxon>
        <taxon>Basidiobolaceae</taxon>
        <taxon>Basidiobolus</taxon>
    </lineage>
</organism>
<dbReference type="EMBL" id="JASJQH010000932">
    <property type="protein sequence ID" value="KAK9762506.1"/>
    <property type="molecule type" value="Genomic_DNA"/>
</dbReference>
<sequence>MDKFDIQDELAKLQDSRVSIDNEVDIANLSKAAINTFLNDAIEKIQNDPFSINEMEVFDCLRSFIK</sequence>
<keyword evidence="2" id="KW-1185">Reference proteome</keyword>
<reference evidence="1 2" key="1">
    <citation type="submission" date="2023-04" db="EMBL/GenBank/DDBJ databases">
        <title>Genome of Basidiobolus ranarum AG-B5.</title>
        <authorList>
            <person name="Stajich J.E."/>
            <person name="Carter-House D."/>
            <person name="Gryganskyi A."/>
        </authorList>
    </citation>
    <scope>NUCLEOTIDE SEQUENCE [LARGE SCALE GENOMIC DNA]</scope>
    <source>
        <strain evidence="1 2">AG-B5</strain>
    </source>
</reference>
<protein>
    <submittedName>
        <fullName evidence="1">Condensin complex non-SMC subunit Cnd1</fullName>
    </submittedName>
</protein>
<gene>
    <name evidence="1" type="primary">cnd1_4</name>
    <name evidence="1" type="ORF">K7432_011686</name>
</gene>
<name>A0ABR2WM12_9FUNG</name>
<evidence type="ECO:0000313" key="2">
    <source>
        <dbReference type="Proteomes" id="UP001479436"/>
    </source>
</evidence>